<accession>A0A1H1NXG6</accession>
<feature type="domain" description="BIG2" evidence="1">
    <location>
        <begin position="1117"/>
        <end position="1153"/>
    </location>
</feature>
<dbReference type="SUPFAM" id="SSF49373">
    <property type="entry name" value="Invasin/intimin cell-adhesion fragments"/>
    <property type="match status" value="1"/>
</dbReference>
<name>A0A1H1NXG6_9FLAO</name>
<sequence length="1430" mass="152829">MRVITLPGRSGPGTTKNDVSWQFFKAGFWTFIKPLAFLLFFFTISSLQAQTTISLSDQVIAKFGVEADLYANLPQISDQDFENSDDWFLNNQWTGTGLNVIAQSGTDSEGNNVGAVISSITSGNNFGEIRMSKPIYSMVDGYLWIDAVYFRDQRTNSNLVDETFFTSGNDKNFEDPILGWTIGTGNGGPQKNDIIEFFGHLRRDDGSPNDNEYAIVGATTRSQSGTSHLDFEYFRKDMVLNAAGTGLEYDPERYGDLEGEELAAFLASLGCNRTYYQFNENYSVNRHGDVVFSVNYESGGDNINVEIFVWILRTGLDVTAFNAADDAPFILSDINGDFEFYPCPTDTNFGYAKIQPKDGGILPVTAQVNQTSILGPPWGSFNSKGQPRDDLPALALVELSLDATELGLDTRSNQGECESPLGSVIVKTRSSAPFTAEQKDLAGPVNLGNTPPVSVELADVDFCESDPEDLMADIMPEDGDYLIEWYLLTGEDLTTRTVKQSQTDINETNPGARSYTPIESGTYEVVVTVILGEDPENLGCFASARVTATIYDDPIADLQTEGVCAGEDAIFTASPNGNGEKYTFWIDANADGIVDGGETILQAESTDNTYDSNTIADGTTVTVLVETTDGCTDYATADAEIYDNPEANLQTDGVCAGEDAIFTASPNGDGEKYIFWLDTNADGIVDGGETVLQAESTDNTYDNNSIADGTTVTVLVKTTDGCTDYATADAEIYDNPIADLQTDGVCAGEDAIFTASPNGDGEKYTFWIDANADGIVDGGETVLQAESIDNTYDSNSIVDGTTVTVLVKTTDGCTDYATADAEIYDNPEADLQTDGVCAGEDAIFTASPNGDGEKYTFWIDANADGIVDGGETVLQAESTDNTYSNSIVDGTTVTVLVKTTNGCTDYATADAEIYDNPEANLETDGVCAGEDAIFTASPNGNGEKYIFWLDTNADGIVDGGETVLQAESTDNTYDSNSIVDGTTVTVLVKTTDGCTDYATADAEIYDNPEANLETEGVCAGEDAIFTATPNGNGEKYTFWIDANADGIVDGGETVLQAESTDNTYDSNSILDGTTVTVLVETTDGCTDYATANAVIYTNPILNGGTICVGDSIDIGIGAGTYESSNNAVATVDNAGLVTGVGAGSVTITYTDGNNCPDTAIVYVENCCSEETAYALGGFNPNVVGFCGGNINSSNWGWSNGPYDLNNLPDDELILYAGAAHCDPANGTPVGTIDLSLDNGYLVVAFDLYDSSNPYFDLGIVHVYAGCTQFPSYAGSPGQYPYPGTSVDGDTAEVRIPVTALSSCGGNFYLIAHTEVDVCEGENPETASIIETTTQSISLSSKAVETSYFSVAPVPFQDNLTVRYEFDYTSDVRIQFFDLNGSLLRTYADKQVSNGDDTQINIDFALRANQVYIVRVETDRDSYSKQLLSGN</sequence>
<proteinExistence type="predicted"/>
<reference evidence="2 3" key="1">
    <citation type="submission" date="2016-10" db="EMBL/GenBank/DDBJ databases">
        <authorList>
            <person name="Varghese N."/>
            <person name="Submissions S."/>
        </authorList>
    </citation>
    <scope>NUCLEOTIDE SEQUENCE [LARGE SCALE GENOMIC DNA]</scope>
    <source>
        <strain evidence="2 3">Mar_2010_102</strain>
    </source>
</reference>
<evidence type="ECO:0000313" key="3">
    <source>
        <dbReference type="Proteomes" id="UP000198858"/>
    </source>
</evidence>
<dbReference type="Pfam" id="PF02368">
    <property type="entry name" value="Big_2"/>
    <property type="match status" value="1"/>
</dbReference>
<dbReference type="STRING" id="1250231.SAMN04488552_1900"/>
<dbReference type="Proteomes" id="UP000198858">
    <property type="component" value="Chromosome I"/>
</dbReference>
<dbReference type="EMBL" id="LT629745">
    <property type="protein sequence ID" value="SDS03637.1"/>
    <property type="molecule type" value="Genomic_DNA"/>
</dbReference>
<gene>
    <name evidence="2" type="ORF">SAMN04488552_1900</name>
</gene>
<dbReference type="Gene3D" id="2.60.40.1080">
    <property type="match status" value="1"/>
</dbReference>
<evidence type="ECO:0000259" key="1">
    <source>
        <dbReference type="Pfam" id="PF02368"/>
    </source>
</evidence>
<dbReference type="InterPro" id="IPR003343">
    <property type="entry name" value="Big_2"/>
</dbReference>
<keyword evidence="3" id="KW-1185">Reference proteome</keyword>
<protein>
    <submittedName>
        <fullName evidence="2">Ig-like domain (Group 2)</fullName>
    </submittedName>
</protein>
<dbReference type="RefSeq" id="WP_157717389.1">
    <property type="nucleotide sequence ID" value="NZ_LT629745.1"/>
</dbReference>
<evidence type="ECO:0000313" key="2">
    <source>
        <dbReference type="EMBL" id="SDS03637.1"/>
    </source>
</evidence>
<dbReference type="InterPro" id="IPR008964">
    <property type="entry name" value="Invasin/intimin_cell_adhesion"/>
</dbReference>
<organism evidence="2 3">
    <name type="scientific">Christiangramia echinicola</name>
    <dbReference type="NCBI Taxonomy" id="279359"/>
    <lineage>
        <taxon>Bacteria</taxon>
        <taxon>Pseudomonadati</taxon>
        <taxon>Bacteroidota</taxon>
        <taxon>Flavobacteriia</taxon>
        <taxon>Flavobacteriales</taxon>
        <taxon>Flavobacteriaceae</taxon>
        <taxon>Christiangramia</taxon>
    </lineage>
</organism>